<dbReference type="Pfam" id="PF00294">
    <property type="entry name" value="PfkB"/>
    <property type="match status" value="1"/>
</dbReference>
<dbReference type="EC" id="2.7.1.144" evidence="6"/>
<keyword evidence="3 6" id="KW-0547">Nucleotide-binding</keyword>
<dbReference type="Gene3D" id="3.40.1190.20">
    <property type="match status" value="1"/>
</dbReference>
<evidence type="ECO:0000256" key="2">
    <source>
        <dbReference type="ARBA" id="ARBA00022679"/>
    </source>
</evidence>
<comment type="pathway">
    <text evidence="6">Carbohydrate metabolism; D-tagatose 6-phosphate degradation; D-glyceraldehyde 3-phosphate and glycerone phosphate from D-tagatose 6-phosphate: step 1/2.</text>
</comment>
<dbReference type="UniPathway" id="UPA00704">
    <property type="reaction ID" value="UER00715"/>
</dbReference>
<dbReference type="OrthoDB" id="9801219at2"/>
<dbReference type="PIRSF" id="PIRSF000535">
    <property type="entry name" value="1PFK/6PFK/LacC"/>
    <property type="match status" value="1"/>
</dbReference>
<comment type="caution">
    <text evidence="8">The sequence shown here is derived from an EMBL/GenBank/DDBJ whole genome shotgun (WGS) entry which is preliminary data.</text>
</comment>
<dbReference type="GO" id="GO:0005524">
    <property type="term" value="F:ATP binding"/>
    <property type="evidence" value="ECO:0007669"/>
    <property type="project" value="UniProtKB-KW"/>
</dbReference>
<evidence type="ECO:0000256" key="6">
    <source>
        <dbReference type="PIRNR" id="PIRNR000535"/>
    </source>
</evidence>
<gene>
    <name evidence="8" type="ORF">BN55_07325</name>
</gene>
<dbReference type="SUPFAM" id="SSF53613">
    <property type="entry name" value="Ribokinase-like"/>
    <property type="match status" value="1"/>
</dbReference>
<keyword evidence="6" id="KW-0423">Lactose metabolism</keyword>
<dbReference type="PATRIC" id="fig|1423758.3.peg.1220"/>
<accession>I7L5F6</accession>
<dbReference type="AlphaFoldDB" id="I7L5F6"/>
<comment type="similarity">
    <text evidence="1">Belongs to the carbohydrate kinase pfkB family.</text>
</comment>
<evidence type="ECO:0000256" key="3">
    <source>
        <dbReference type="ARBA" id="ARBA00022741"/>
    </source>
</evidence>
<evidence type="ECO:0000313" key="8">
    <source>
        <dbReference type="EMBL" id="CCI81362.1"/>
    </source>
</evidence>
<comment type="catalytic activity">
    <reaction evidence="6">
        <text>D-tagatofuranose 6-phosphate + ATP = D-tagatofuranose 1,6-bisphosphate + ADP + H(+)</text>
        <dbReference type="Rhea" id="RHEA:12420"/>
        <dbReference type="ChEBI" id="CHEBI:15378"/>
        <dbReference type="ChEBI" id="CHEBI:30616"/>
        <dbReference type="ChEBI" id="CHEBI:58694"/>
        <dbReference type="ChEBI" id="CHEBI:58695"/>
        <dbReference type="ChEBI" id="CHEBI:456216"/>
        <dbReference type="EC" id="2.7.1.144"/>
    </reaction>
</comment>
<dbReference type="InterPro" id="IPR011611">
    <property type="entry name" value="PfkB_dom"/>
</dbReference>
<dbReference type="PANTHER" id="PTHR46566:SF1">
    <property type="entry name" value="1-PHOSPHOFRUCTOKINASE"/>
    <property type="match status" value="1"/>
</dbReference>
<feature type="domain" description="Carbohydrate kinase PfkB" evidence="7">
    <location>
        <begin position="10"/>
        <end position="253"/>
    </location>
</feature>
<dbReference type="GO" id="GO:0005829">
    <property type="term" value="C:cytosol"/>
    <property type="evidence" value="ECO:0007669"/>
    <property type="project" value="TreeGrafter"/>
</dbReference>
<name>I7L5F6_9LACO</name>
<dbReference type="PANTHER" id="PTHR46566">
    <property type="entry name" value="1-PHOSPHOFRUCTOKINASE-RELATED"/>
    <property type="match status" value="1"/>
</dbReference>
<evidence type="ECO:0000259" key="7">
    <source>
        <dbReference type="Pfam" id="PF00294"/>
    </source>
</evidence>
<comment type="similarity">
    <text evidence="6">Belongs to the carbohydrate kinase PfkB family. LacC subfamily.</text>
</comment>
<evidence type="ECO:0000256" key="4">
    <source>
        <dbReference type="ARBA" id="ARBA00022777"/>
    </source>
</evidence>
<evidence type="ECO:0000313" key="9">
    <source>
        <dbReference type="Proteomes" id="UP000009320"/>
    </source>
</evidence>
<dbReference type="GO" id="GO:0009024">
    <property type="term" value="F:tagatose-6-phosphate kinase activity"/>
    <property type="evidence" value="ECO:0007669"/>
    <property type="project" value="UniProtKB-EC"/>
</dbReference>
<evidence type="ECO:0000256" key="5">
    <source>
        <dbReference type="ARBA" id="ARBA00022840"/>
    </source>
</evidence>
<dbReference type="InterPro" id="IPR017583">
    <property type="entry name" value="Tagatose/fructose_Pkinase"/>
</dbReference>
<dbReference type="InterPro" id="IPR029056">
    <property type="entry name" value="Ribokinase-like"/>
</dbReference>
<dbReference type="eggNOG" id="COG1105">
    <property type="taxonomic scope" value="Bacteria"/>
</dbReference>
<dbReference type="GeneID" id="82846638"/>
<keyword evidence="4 8" id="KW-0418">Kinase</keyword>
<dbReference type="GO" id="GO:0005988">
    <property type="term" value="P:lactose metabolic process"/>
    <property type="evidence" value="ECO:0007669"/>
    <property type="project" value="UniProtKB-KW"/>
</dbReference>
<organism evidence="8 9">
    <name type="scientific">Lactobacillus hominis DSM 23910 = CRBIP 24.179</name>
    <dbReference type="NCBI Taxonomy" id="1423758"/>
    <lineage>
        <taxon>Bacteria</taxon>
        <taxon>Bacillati</taxon>
        <taxon>Bacillota</taxon>
        <taxon>Bacilli</taxon>
        <taxon>Lactobacillales</taxon>
        <taxon>Lactobacillaceae</taxon>
        <taxon>Lactobacillus</taxon>
    </lineage>
</organism>
<protein>
    <recommendedName>
        <fullName evidence="6">Tagatose-6-phosphate kinase</fullName>
        <ecNumber evidence="6">2.7.1.144</ecNumber>
    </recommendedName>
</protein>
<keyword evidence="2 6" id="KW-0808">Transferase</keyword>
<dbReference type="RefSeq" id="WP_008470084.1">
    <property type="nucleotide sequence ID" value="NZ_AYZP01000003.1"/>
</dbReference>
<reference evidence="8 9" key="1">
    <citation type="submission" date="2012-06" db="EMBL/GenBank/DDBJ databases">
        <title>Draft Genome Sequence of Lactobacillus hominis Strain CRBIP 24.179T, isolated from human intestine.</title>
        <authorList>
            <person name="Cousin S."/>
            <person name="Ma L."/>
            <person name="Bizet C."/>
            <person name="Loux V."/>
            <person name="Bouchier C."/>
            <person name="Clermont D."/>
            <person name="Creno S."/>
        </authorList>
    </citation>
    <scope>NUCLEOTIDE SEQUENCE [LARGE SCALE GENOMIC DNA]</scope>
    <source>
        <strain evidence="9">CRBIP 24.179T</strain>
    </source>
</reference>
<keyword evidence="5 6" id="KW-0067">ATP-binding</keyword>
<dbReference type="GO" id="GO:2001059">
    <property type="term" value="P:D-tagatose 6-phosphate catabolic process"/>
    <property type="evidence" value="ECO:0007669"/>
    <property type="project" value="UniProtKB-UniPathway"/>
</dbReference>
<dbReference type="GO" id="GO:0008443">
    <property type="term" value="F:phosphofructokinase activity"/>
    <property type="evidence" value="ECO:0007669"/>
    <property type="project" value="TreeGrafter"/>
</dbReference>
<sequence>MIYTVTLNTNESVAGKGVNISLVLKKLGIDSVATGIMANGENNVFKELDQAKIEHHFIKQDQVAQLDLFSSDEQKVPAEKQQELLDYLKKQLKMGDILVVAGSFAPGIDPVYLTDLAKLAQEKMTHLVVDVPYVNVLDILPLHPLLIKPNATELKHWFNKENEDLTTDELVELAHDMVVRGADHVLLSLASDGAAIVNLMHAYVAPAPKVNVVSQDGAGDTLLATFLAGMLENHTPVRNLADSIAAATDTIQNERLTDFESTSELQRQIMAHKITFEEAE</sequence>
<evidence type="ECO:0000256" key="1">
    <source>
        <dbReference type="ARBA" id="ARBA00005380"/>
    </source>
</evidence>
<dbReference type="EMBL" id="CAKE01000002">
    <property type="protein sequence ID" value="CCI81362.1"/>
    <property type="molecule type" value="Genomic_DNA"/>
</dbReference>
<proteinExistence type="inferred from homology"/>
<dbReference type="STRING" id="1423758.FC41_GL001205"/>
<dbReference type="Proteomes" id="UP000009320">
    <property type="component" value="Unassembled WGS sequence"/>
</dbReference>
<keyword evidence="9" id="KW-1185">Reference proteome</keyword>